<dbReference type="EMBL" id="QQXL01000002">
    <property type="protein sequence ID" value="RKW71050.1"/>
    <property type="molecule type" value="Genomic_DNA"/>
</dbReference>
<keyword evidence="2" id="KW-0804">Transcription</keyword>
<proteinExistence type="predicted"/>
<evidence type="ECO:0000313" key="5">
    <source>
        <dbReference type="Proteomes" id="UP000273119"/>
    </source>
</evidence>
<evidence type="ECO:0000256" key="2">
    <source>
        <dbReference type="ARBA" id="ARBA00023163"/>
    </source>
</evidence>
<evidence type="ECO:0000313" key="4">
    <source>
        <dbReference type="EMBL" id="RKW71050.1"/>
    </source>
</evidence>
<dbReference type="Gene3D" id="1.10.357.10">
    <property type="entry name" value="Tetracycline Repressor, domain 2"/>
    <property type="match status" value="1"/>
</dbReference>
<reference evidence="4 5" key="1">
    <citation type="submission" date="2018-07" db="EMBL/GenBank/DDBJ databases">
        <title>Arthrobacter sp. nov., isolated from raw cow's milk with high bacterial count.</title>
        <authorList>
            <person name="Hahne J."/>
            <person name="Isele D."/>
            <person name="Lipski A."/>
        </authorList>
    </citation>
    <scope>NUCLEOTIDE SEQUENCE [LARGE SCALE GENOMIC DNA]</scope>
    <source>
        <strain evidence="4 5">JZ R-183</strain>
    </source>
</reference>
<keyword evidence="1" id="KW-0805">Transcription regulation</keyword>
<sequence length="175" mass="18523">MVERAAELMDAHPTDELSLAALAKDLGVQTPSLYKHVNGLGQLRSAVTYSAKTELARDLAAATVGLSGPCAARALADAYRDYARRHPALYPLTVRAPEAGDHADEQISAALLGIVHAALGTHRLNETDAVHAVRVFRATVHGFISLESSGAFALPESTDQSFALAVERALGVQTR</sequence>
<comment type="caution">
    <text evidence="4">The sequence shown here is derived from an EMBL/GenBank/DDBJ whole genome shotgun (WGS) entry which is preliminary data.</text>
</comment>
<dbReference type="Gene3D" id="1.10.10.60">
    <property type="entry name" value="Homeodomain-like"/>
    <property type="match status" value="1"/>
</dbReference>
<organism evidence="4 5">
    <name type="scientific">Galactobacter caseinivorans</name>
    <dbReference type="NCBI Taxonomy" id="2676123"/>
    <lineage>
        <taxon>Bacteria</taxon>
        <taxon>Bacillati</taxon>
        <taxon>Actinomycetota</taxon>
        <taxon>Actinomycetes</taxon>
        <taxon>Micrococcales</taxon>
        <taxon>Micrococcaceae</taxon>
        <taxon>Galactobacter</taxon>
    </lineage>
</organism>
<dbReference type="SUPFAM" id="SSF46689">
    <property type="entry name" value="Homeodomain-like"/>
    <property type="match status" value="1"/>
</dbReference>
<dbReference type="InterPro" id="IPR036271">
    <property type="entry name" value="Tet_transcr_reg_TetR-rel_C_sf"/>
</dbReference>
<dbReference type="InterPro" id="IPR025996">
    <property type="entry name" value="MT1864/Rv1816-like_C"/>
</dbReference>
<protein>
    <submittedName>
        <fullName evidence="4">TetR/AcrR family transcriptional regulator</fullName>
    </submittedName>
</protein>
<accession>A0A496PKU4</accession>
<dbReference type="InterPro" id="IPR009057">
    <property type="entry name" value="Homeodomain-like_sf"/>
</dbReference>
<keyword evidence="5" id="KW-1185">Reference proteome</keyword>
<dbReference type="Proteomes" id="UP000273119">
    <property type="component" value="Unassembled WGS sequence"/>
</dbReference>
<gene>
    <name evidence="4" type="ORF">DWQ67_04440</name>
</gene>
<evidence type="ECO:0000259" key="3">
    <source>
        <dbReference type="Pfam" id="PF13305"/>
    </source>
</evidence>
<name>A0A496PKU4_9MICC</name>
<dbReference type="Pfam" id="PF13305">
    <property type="entry name" value="TetR_C_33"/>
    <property type="match status" value="1"/>
</dbReference>
<evidence type="ECO:0000256" key="1">
    <source>
        <dbReference type="ARBA" id="ARBA00023015"/>
    </source>
</evidence>
<dbReference type="AlphaFoldDB" id="A0A496PKU4"/>
<dbReference type="SUPFAM" id="SSF48498">
    <property type="entry name" value="Tetracyclin repressor-like, C-terminal domain"/>
    <property type="match status" value="1"/>
</dbReference>
<feature type="domain" description="HTH-type transcriptional regulator MT1864/Rv1816-like C-terminal" evidence="3">
    <location>
        <begin position="73"/>
        <end position="168"/>
    </location>
</feature>